<dbReference type="InterPro" id="IPR001611">
    <property type="entry name" value="Leu-rich_rpt"/>
</dbReference>
<sequence>MSDKAWLVGELLSLGFDVSLCEQAAEQTSTLAEASEWILDTLEVGQQAESAVAAEPTNTNIETTQVMDCLPLKSIHPSRSEEDYIRETQARATKVAKDNAAQRRMEREARRRTLQAIEEDKARRRELGKAKLTCIDPCPNGTEAQPPAPTPQANHLSRPTSNEATLQIRLPDGRVLRETFLASTTLQTVFELVLREVGSMSIVDLALRMPTGAKAYTCNDAARTLLEAGMAPSAAMMVIDQRKQKPMSGVSSYRDYRRAEPPIHSRSAGNGPNIHGLAYRNGGGNLRSQQFGVPQRSVFSGSGHSLKAETPVRDADGDVETHYESAQVPSTSPQTDLASRRQAALQKWNERLFEKSNSESAASRQSVHKPSQPPKSLKDITSDLITPYIGSVKPGTADILKSLNRLSSTVAESLLGKLKEQGTLNERAFGRLGACFLDNVILDAYDRTTDTLIEAITVTPSVHSITKFSARSCDVLTNVGIRQLEYLRALEWIDLASCNISDTGLCAFAGLTSLRHLDVSKSKIKFVGLSTFLNTTKSKDCLEWISVQGCPGVGSKDLIHVFEVLPNLVHLDVSFTTSNEDQAIHSPASFKKLESLNLAGTNFGEDTMKQVVCRLGNLKSLNLLGMTQVDPLKLGAIGRALPHLTNIRFPSRDQPLEYVLSSFTRSLSHLDLNAFRNVTELAMEHIGQMLQLKVLNLSNTHVTDEGLANLKDLAKLEEIYLDRCRVGDIGCRTFLTFTHLHTLSLAYTSITDATLEAMSDTSTSVFNPTLRILNCAGCAVTDRGVYALRTMENLVNLNLDNTQVSRACPMYLAHLNSLQPLRLKGITKLAPDEGELQQEHVPGHLFSDAMQIGP</sequence>
<dbReference type="InterPro" id="IPR029071">
    <property type="entry name" value="Ubiquitin-like_domsf"/>
</dbReference>
<feature type="region of interest" description="Disordered" evidence="1">
    <location>
        <begin position="319"/>
        <end position="379"/>
    </location>
</feature>
<evidence type="ECO:0000256" key="2">
    <source>
        <dbReference type="SAM" id="SignalP"/>
    </source>
</evidence>
<feature type="chain" id="PRO_5012040180" description="UBX domain-containing protein" evidence="2">
    <location>
        <begin position="22"/>
        <end position="854"/>
    </location>
</feature>
<dbReference type="PANTHER" id="PTHR13318">
    <property type="entry name" value="PARTNER OF PAIRED, ISOFORM B-RELATED"/>
    <property type="match status" value="1"/>
</dbReference>
<comment type="caution">
    <text evidence="4">The sequence shown here is derived from an EMBL/GenBank/DDBJ whole genome shotgun (WGS) entry which is preliminary data.</text>
</comment>
<evidence type="ECO:0000256" key="1">
    <source>
        <dbReference type="SAM" id="MobiDB-lite"/>
    </source>
</evidence>
<dbReference type="EMBL" id="MVBO01000001">
    <property type="protein sequence ID" value="OZJ06897.1"/>
    <property type="molecule type" value="Genomic_DNA"/>
</dbReference>
<dbReference type="CDD" id="cd01767">
    <property type="entry name" value="UBX"/>
    <property type="match status" value="1"/>
</dbReference>
<dbReference type="Pfam" id="PF13516">
    <property type="entry name" value="LRR_6"/>
    <property type="match status" value="2"/>
</dbReference>
<dbReference type="PROSITE" id="PS50033">
    <property type="entry name" value="UBX"/>
    <property type="match status" value="1"/>
</dbReference>
<feature type="compositionally biased region" description="Basic and acidic residues" evidence="1">
    <location>
        <begin position="348"/>
        <end position="357"/>
    </location>
</feature>
<proteinExistence type="predicted"/>
<keyword evidence="5" id="KW-1185">Reference proteome</keyword>
<dbReference type="InterPro" id="IPR001012">
    <property type="entry name" value="UBX_dom"/>
</dbReference>
<dbReference type="SUPFAM" id="SSF52047">
    <property type="entry name" value="RNI-like"/>
    <property type="match status" value="1"/>
</dbReference>
<feature type="compositionally biased region" description="Polar residues" evidence="1">
    <location>
        <begin position="327"/>
        <end position="337"/>
    </location>
</feature>
<dbReference type="GO" id="GO:0031146">
    <property type="term" value="P:SCF-dependent proteasomal ubiquitin-dependent protein catabolic process"/>
    <property type="evidence" value="ECO:0007669"/>
    <property type="project" value="TreeGrafter"/>
</dbReference>
<reference evidence="4 5" key="1">
    <citation type="journal article" date="2017" name="Mycologia">
        <title>Bifiguratus adelaidae, gen. et sp. nov., a new member of Mucoromycotina in endophytic and soil-dwelling habitats.</title>
        <authorList>
            <person name="Torres-Cruz T.J."/>
            <person name="Billingsley Tobias T.L."/>
            <person name="Almatruk M."/>
            <person name="Hesse C."/>
            <person name="Kuske C.R."/>
            <person name="Desiro A."/>
            <person name="Benucci G.M."/>
            <person name="Bonito G."/>
            <person name="Stajich J.E."/>
            <person name="Dunlap C."/>
            <person name="Arnold A.E."/>
            <person name="Porras-Alfaro A."/>
        </authorList>
    </citation>
    <scope>NUCLEOTIDE SEQUENCE [LARGE SCALE GENOMIC DNA]</scope>
    <source>
        <strain evidence="4 5">AZ0501</strain>
    </source>
</reference>
<feature type="compositionally biased region" description="Polar residues" evidence="1">
    <location>
        <begin position="358"/>
        <end position="369"/>
    </location>
</feature>
<keyword evidence="2" id="KW-0732">Signal</keyword>
<dbReference type="InterPro" id="IPR032675">
    <property type="entry name" value="LRR_dom_sf"/>
</dbReference>
<name>A0A261Y8E9_9FUNG</name>
<gene>
    <name evidence="4" type="ORF">BZG36_00254</name>
</gene>
<dbReference type="AlphaFoldDB" id="A0A261Y8E9"/>
<protein>
    <recommendedName>
        <fullName evidence="3">UBX domain-containing protein</fullName>
    </recommendedName>
</protein>
<dbReference type="SUPFAM" id="SSF54236">
    <property type="entry name" value="Ubiquitin-like"/>
    <property type="match status" value="1"/>
</dbReference>
<organism evidence="4 5">
    <name type="scientific">Bifiguratus adelaidae</name>
    <dbReference type="NCBI Taxonomy" id="1938954"/>
    <lineage>
        <taxon>Eukaryota</taxon>
        <taxon>Fungi</taxon>
        <taxon>Fungi incertae sedis</taxon>
        <taxon>Mucoromycota</taxon>
        <taxon>Mucoromycotina</taxon>
        <taxon>Endogonomycetes</taxon>
        <taxon>Endogonales</taxon>
        <taxon>Endogonales incertae sedis</taxon>
        <taxon>Bifiguratus</taxon>
    </lineage>
</organism>
<dbReference type="GO" id="GO:0019005">
    <property type="term" value="C:SCF ubiquitin ligase complex"/>
    <property type="evidence" value="ECO:0007669"/>
    <property type="project" value="TreeGrafter"/>
</dbReference>
<evidence type="ECO:0000313" key="5">
    <source>
        <dbReference type="Proteomes" id="UP000242875"/>
    </source>
</evidence>
<dbReference type="Pfam" id="PF00789">
    <property type="entry name" value="UBX"/>
    <property type="match status" value="1"/>
</dbReference>
<feature type="region of interest" description="Disordered" evidence="1">
    <location>
        <begin position="137"/>
        <end position="162"/>
    </location>
</feature>
<feature type="domain" description="UBX" evidence="3">
    <location>
        <begin position="159"/>
        <end position="238"/>
    </location>
</feature>
<evidence type="ECO:0000259" key="3">
    <source>
        <dbReference type="PROSITE" id="PS50033"/>
    </source>
</evidence>
<accession>A0A261Y8E9</accession>
<dbReference type="SMART" id="SM00166">
    <property type="entry name" value="UBX"/>
    <property type="match status" value="1"/>
</dbReference>
<feature type="signal peptide" evidence="2">
    <location>
        <begin position="1"/>
        <end position="21"/>
    </location>
</feature>
<dbReference type="Gene3D" id="3.80.10.10">
    <property type="entry name" value="Ribonuclease Inhibitor"/>
    <property type="match status" value="3"/>
</dbReference>
<dbReference type="Proteomes" id="UP000242875">
    <property type="component" value="Unassembled WGS sequence"/>
</dbReference>
<evidence type="ECO:0000313" key="4">
    <source>
        <dbReference type="EMBL" id="OZJ06897.1"/>
    </source>
</evidence>
<dbReference type="OrthoDB" id="120976at2759"/>
<dbReference type="Gene3D" id="3.10.20.90">
    <property type="entry name" value="Phosphatidylinositol 3-kinase Catalytic Subunit, Chain A, domain 1"/>
    <property type="match status" value="1"/>
</dbReference>